<evidence type="ECO:0000259" key="3">
    <source>
        <dbReference type="PROSITE" id="PS50043"/>
    </source>
</evidence>
<dbReference type="PANTHER" id="PTHR43214:SF42">
    <property type="entry name" value="TRANSCRIPTIONAL REGULATORY PROTEIN DESR"/>
    <property type="match status" value="1"/>
</dbReference>
<dbReference type="PROSITE" id="PS50043">
    <property type="entry name" value="HTH_LUXR_2"/>
    <property type="match status" value="1"/>
</dbReference>
<feature type="domain" description="Response regulatory" evidence="4">
    <location>
        <begin position="4"/>
        <end position="120"/>
    </location>
</feature>
<organism evidence="5 6">
    <name type="scientific">Streptomyces ovatisporus</name>
    <dbReference type="NCBI Taxonomy" id="1128682"/>
    <lineage>
        <taxon>Bacteria</taxon>
        <taxon>Bacillati</taxon>
        <taxon>Actinomycetota</taxon>
        <taxon>Actinomycetes</taxon>
        <taxon>Kitasatosporales</taxon>
        <taxon>Streptomycetaceae</taxon>
        <taxon>Streptomyces</taxon>
    </lineage>
</organism>
<dbReference type="PANTHER" id="PTHR43214">
    <property type="entry name" value="TWO-COMPONENT RESPONSE REGULATOR"/>
    <property type="match status" value="1"/>
</dbReference>
<name>A0ABV9A131_9ACTN</name>
<keyword evidence="1" id="KW-0238">DNA-binding</keyword>
<dbReference type="InterPro" id="IPR000792">
    <property type="entry name" value="Tscrpt_reg_LuxR_C"/>
</dbReference>
<dbReference type="Proteomes" id="UP001595997">
    <property type="component" value="Unassembled WGS sequence"/>
</dbReference>
<gene>
    <name evidence="5" type="ORF">ACFPA8_04480</name>
</gene>
<protein>
    <submittedName>
        <fullName evidence="5">Response regulator transcription factor</fullName>
    </submittedName>
</protein>
<dbReference type="InterPro" id="IPR016032">
    <property type="entry name" value="Sig_transdc_resp-reg_C-effctor"/>
</dbReference>
<dbReference type="Gene3D" id="1.10.10.10">
    <property type="entry name" value="Winged helix-like DNA-binding domain superfamily/Winged helix DNA-binding domain"/>
    <property type="match status" value="1"/>
</dbReference>
<dbReference type="PROSITE" id="PS50110">
    <property type="entry name" value="RESPONSE_REGULATORY"/>
    <property type="match status" value="1"/>
</dbReference>
<evidence type="ECO:0000256" key="2">
    <source>
        <dbReference type="PROSITE-ProRule" id="PRU00169"/>
    </source>
</evidence>
<evidence type="ECO:0000313" key="6">
    <source>
        <dbReference type="Proteomes" id="UP001595997"/>
    </source>
</evidence>
<dbReference type="PROSITE" id="PS00622">
    <property type="entry name" value="HTH_LUXR_1"/>
    <property type="match status" value="1"/>
</dbReference>
<dbReference type="InterPro" id="IPR001789">
    <property type="entry name" value="Sig_transdc_resp-reg_receiver"/>
</dbReference>
<dbReference type="InterPro" id="IPR036388">
    <property type="entry name" value="WH-like_DNA-bd_sf"/>
</dbReference>
<accession>A0ABV9A131</accession>
<evidence type="ECO:0000313" key="5">
    <source>
        <dbReference type="EMBL" id="MFC4493390.1"/>
    </source>
</evidence>
<dbReference type="Pfam" id="PF00196">
    <property type="entry name" value="GerE"/>
    <property type="match status" value="1"/>
</dbReference>
<dbReference type="SUPFAM" id="SSF52172">
    <property type="entry name" value="CheY-like"/>
    <property type="match status" value="1"/>
</dbReference>
<dbReference type="InterPro" id="IPR039420">
    <property type="entry name" value="WalR-like"/>
</dbReference>
<comment type="caution">
    <text evidence="2">Lacks conserved residue(s) required for the propagation of feature annotation.</text>
</comment>
<dbReference type="InterPro" id="IPR011006">
    <property type="entry name" value="CheY-like_superfamily"/>
</dbReference>
<feature type="domain" description="HTH luxR-type" evidence="3">
    <location>
        <begin position="134"/>
        <end position="199"/>
    </location>
</feature>
<dbReference type="EMBL" id="JBHSFH010000003">
    <property type="protein sequence ID" value="MFC4493390.1"/>
    <property type="molecule type" value="Genomic_DNA"/>
</dbReference>
<dbReference type="SMART" id="SM00421">
    <property type="entry name" value="HTH_LUXR"/>
    <property type="match status" value="1"/>
</dbReference>
<keyword evidence="6" id="KW-1185">Reference proteome</keyword>
<evidence type="ECO:0000259" key="4">
    <source>
        <dbReference type="PROSITE" id="PS50110"/>
    </source>
</evidence>
<dbReference type="SUPFAM" id="SSF46894">
    <property type="entry name" value="C-terminal effector domain of the bipartite response regulators"/>
    <property type="match status" value="1"/>
</dbReference>
<reference evidence="6" key="1">
    <citation type="journal article" date="2019" name="Int. J. Syst. Evol. Microbiol.">
        <title>The Global Catalogue of Microorganisms (GCM) 10K type strain sequencing project: providing services to taxonomists for standard genome sequencing and annotation.</title>
        <authorList>
            <consortium name="The Broad Institute Genomics Platform"/>
            <consortium name="The Broad Institute Genome Sequencing Center for Infectious Disease"/>
            <person name="Wu L."/>
            <person name="Ma J."/>
        </authorList>
    </citation>
    <scope>NUCLEOTIDE SEQUENCE [LARGE SCALE GENOMIC DNA]</scope>
    <source>
        <strain evidence="6">CGMCC 4.7357</strain>
    </source>
</reference>
<dbReference type="CDD" id="cd06170">
    <property type="entry name" value="LuxR_C_like"/>
    <property type="match status" value="1"/>
</dbReference>
<sequence length="201" mass="21510">MSTRIVIGDERRLFSEAIAETLRHVNDFDVVEIVNDSREIVPTVVRLLPAVTVLGSVSSSSDELSLADELRAVAPQCGIAVIGTDPGRGTMERVPANGVFSVVPDNAGLTHLVRAIKSLVANCTSIDATVIRQPSPAQQSLSDREREVLRLTADGAPVREIAAELFLSPGTVRNLTSSAIKKLGGRNRFDAACIANKRGWL</sequence>
<dbReference type="RefSeq" id="WP_386442529.1">
    <property type="nucleotide sequence ID" value="NZ_JBHSFH010000003.1"/>
</dbReference>
<dbReference type="Gene3D" id="3.40.50.2300">
    <property type="match status" value="1"/>
</dbReference>
<evidence type="ECO:0000256" key="1">
    <source>
        <dbReference type="ARBA" id="ARBA00023125"/>
    </source>
</evidence>
<comment type="caution">
    <text evidence="5">The sequence shown here is derived from an EMBL/GenBank/DDBJ whole genome shotgun (WGS) entry which is preliminary data.</text>
</comment>
<proteinExistence type="predicted"/>
<dbReference type="PRINTS" id="PR00038">
    <property type="entry name" value="HTHLUXR"/>
</dbReference>